<evidence type="ECO:0000256" key="6">
    <source>
        <dbReference type="SAM" id="Phobius"/>
    </source>
</evidence>
<feature type="transmembrane region" description="Helical" evidence="6">
    <location>
        <begin position="756"/>
        <end position="781"/>
    </location>
</feature>
<feature type="transmembrane region" description="Helical" evidence="6">
    <location>
        <begin position="1082"/>
        <end position="1108"/>
    </location>
</feature>
<feature type="transmembrane region" description="Helical" evidence="6">
    <location>
        <begin position="141"/>
        <end position="167"/>
    </location>
</feature>
<evidence type="ECO:0000256" key="3">
    <source>
        <dbReference type="ARBA" id="ARBA00022989"/>
    </source>
</evidence>
<name>A0A6J8EUQ9_MYTCO</name>
<dbReference type="InterPro" id="IPR017452">
    <property type="entry name" value="GPCR_Rhodpsn_7TM"/>
</dbReference>
<evidence type="ECO:0000313" key="9">
    <source>
        <dbReference type="Proteomes" id="UP000507470"/>
    </source>
</evidence>
<feature type="transmembrane region" description="Helical" evidence="6">
    <location>
        <begin position="925"/>
        <end position="947"/>
    </location>
</feature>
<sequence>MLEKLFNGRLSVSVTVFMLSSVVVRFFGLGCIGLAFYMKYGDHLIDDDVIPGLNSMDIYGMQLGTFIRGVVFSTVVFFAFEFVNGIFGIYAGLNKRKNFLIALECCGTNGTGNTCSGVDSNHGVNFPGCFDLFSEKMNLYIQVYLGIIIVCFLCQIVGIVAADYTVIKQQMKSKGVKKLSSERRYLLCMKEYGVFRTFLKFLKETWNRTPTRIVSVIVKSINMLSSVALIITSLWFIRSDLITNQEFLYYFRRMDVYGYSYHNVFTGFACCILAIGTFGIVISVIGLVGSKKQSTALHTVAFVSSIGFGGLKIIASIFWVVMLNEITRHVDDELSELNGTDIFYTTLMLKFECCVIKTQPQGFFCYSNMHESIVNYGIAWTNHNSYIGNGLYGTNNGEKYCSEAIVERLFVISGYYFAFLILGIICDFVGPILISKEFKENQRVNVAKETKEAMHLIPWLNHLFRRDKPRSLLLSLYICLGVFMMLLETAYIVLAAIFGVSNHVNRDYIDKIGDLYVFLAIGSIVLVSCCMVIRFAGLIIVLKRWTKSLYVITTILTINTLLTLTFLIMGSVMRKDEYPCSYDSYAGVFQTISCSSDLESTSGVAIGMFVIELFSQICALIIHDRIHQYTDITDNLSQTDEKKQPGLLRTVYSFLFVERQLFKNNRKLEIPVAVYVGASIVVTLLETTFIVLVCFYGFSWLLDRRWITTGLYILDEETVNIGVLFDFLKISLLAVIPIISINRICGVVSILTRRKIFLYVVSGVHAFTLLISIIFLILSSIVLGAVSRCTLDTGSCPQRRYGIVGVAVAMIILEILIQVISFLVHDRCYKYFLPDEDTESMVGPDQQKGLFLMMYDKLFRRRKKFSSGKIEVLIAVHFVLAVIFLMIEITFIVLVSVYGLSSVLDRKWITSGLSSMHKISMNLEVVFKFLSIGCLVLLPLISLNRIIGIIAVSCRRIKVLYLNSVIMAFTLSINIVFVCLAAILFHEESDCQYSYDSTLLMKKCSKMRATVGLGLAIFCSEFLMQVLSVTVNDRSHKYIENIKSNEQDETTIVDEGKGLFLMIYDKTFRRRKPFVNAVKTEVMIAVYSVISVIVLMIEISFIVLNAVYGLSHVIDRKWITEGLSSQYIMSLDLEVFYKFLFICSIVIIPIISINRFVGLIAISTKQTKILYINSIIMIVISVVTFILVILTSILLSAENSCTYITDGSNEHSCPEMNYIVGVLLSVLIIELLMQITHAVLSVKIKDKIKARIMDSSSPLPESRKIFHRPSQIPDLDTNSGENEINTENA</sequence>
<dbReference type="PROSITE" id="PS00237">
    <property type="entry name" value="G_PROTEIN_RECEP_F1_1"/>
    <property type="match status" value="1"/>
</dbReference>
<feature type="transmembrane region" description="Helical" evidence="6">
    <location>
        <begin position="870"/>
        <end position="898"/>
    </location>
</feature>
<feature type="transmembrane region" description="Helical" evidence="6">
    <location>
        <begin position="721"/>
        <end position="744"/>
    </location>
</feature>
<feature type="transmembrane region" description="Helical" evidence="6">
    <location>
        <begin position="672"/>
        <end position="701"/>
    </location>
</feature>
<feature type="transmembrane region" description="Helical" evidence="6">
    <location>
        <begin position="300"/>
        <end position="322"/>
    </location>
</feature>
<evidence type="ECO:0000256" key="2">
    <source>
        <dbReference type="ARBA" id="ARBA00022692"/>
    </source>
</evidence>
<accession>A0A6J8EUQ9</accession>
<feature type="transmembrane region" description="Helical" evidence="6">
    <location>
        <begin position="801"/>
        <end position="824"/>
    </location>
</feature>
<feature type="transmembrane region" description="Helical" evidence="6">
    <location>
        <begin position="959"/>
        <end position="985"/>
    </location>
</feature>
<evidence type="ECO:0000259" key="7">
    <source>
        <dbReference type="PROSITE" id="PS50262"/>
    </source>
</evidence>
<evidence type="ECO:0000256" key="5">
    <source>
        <dbReference type="SAM" id="MobiDB-lite"/>
    </source>
</evidence>
<feature type="transmembrane region" description="Helical" evidence="6">
    <location>
        <begin position="603"/>
        <end position="622"/>
    </location>
</feature>
<keyword evidence="4 6" id="KW-0472">Membrane</keyword>
<feature type="transmembrane region" description="Helical" evidence="6">
    <location>
        <begin position="12"/>
        <end position="37"/>
    </location>
</feature>
<evidence type="ECO:0000313" key="8">
    <source>
        <dbReference type="EMBL" id="CAC5423225.1"/>
    </source>
</evidence>
<comment type="subcellular location">
    <subcellularLocation>
        <location evidence="1">Membrane</location>
    </subcellularLocation>
</comment>
<dbReference type="InterPro" id="IPR000276">
    <property type="entry name" value="GPCR_Rhodpsn"/>
</dbReference>
<gene>
    <name evidence="8" type="ORF">MCOR_55214</name>
</gene>
<feature type="compositionally biased region" description="Polar residues" evidence="5">
    <location>
        <begin position="1276"/>
        <end position="1289"/>
    </location>
</feature>
<feature type="transmembrane region" description="Helical" evidence="6">
    <location>
        <begin position="1009"/>
        <end position="1031"/>
    </location>
</feature>
<feature type="transmembrane region" description="Helical" evidence="6">
    <location>
        <begin position="549"/>
        <end position="569"/>
    </location>
</feature>
<feature type="transmembrane region" description="Helical" evidence="6">
    <location>
        <begin position="1217"/>
        <end position="1242"/>
    </location>
</feature>
<evidence type="ECO:0000256" key="1">
    <source>
        <dbReference type="ARBA" id="ARBA00004370"/>
    </source>
</evidence>
<dbReference type="GO" id="GO:0004930">
    <property type="term" value="F:G protein-coupled receptor activity"/>
    <property type="evidence" value="ECO:0007669"/>
    <property type="project" value="InterPro"/>
</dbReference>
<feature type="transmembrane region" description="Helical" evidence="6">
    <location>
        <begin position="1169"/>
        <end position="1197"/>
    </location>
</feature>
<organism evidence="8 9">
    <name type="scientific">Mytilus coruscus</name>
    <name type="common">Sea mussel</name>
    <dbReference type="NCBI Taxonomy" id="42192"/>
    <lineage>
        <taxon>Eukaryota</taxon>
        <taxon>Metazoa</taxon>
        <taxon>Spiralia</taxon>
        <taxon>Lophotrochozoa</taxon>
        <taxon>Mollusca</taxon>
        <taxon>Bivalvia</taxon>
        <taxon>Autobranchia</taxon>
        <taxon>Pteriomorphia</taxon>
        <taxon>Mytilida</taxon>
        <taxon>Mytiloidea</taxon>
        <taxon>Mytilidae</taxon>
        <taxon>Mytilinae</taxon>
        <taxon>Mytilus</taxon>
    </lineage>
</organism>
<dbReference type="OrthoDB" id="6115255at2759"/>
<reference evidence="8 9" key="1">
    <citation type="submission" date="2020-06" db="EMBL/GenBank/DDBJ databases">
        <authorList>
            <person name="Li R."/>
            <person name="Bekaert M."/>
        </authorList>
    </citation>
    <scope>NUCLEOTIDE SEQUENCE [LARGE SCALE GENOMIC DNA]</scope>
    <source>
        <strain evidence="9">wild</strain>
    </source>
</reference>
<keyword evidence="2 6" id="KW-0812">Transmembrane</keyword>
<dbReference type="GO" id="GO:0016020">
    <property type="term" value="C:membrane"/>
    <property type="evidence" value="ECO:0007669"/>
    <property type="project" value="UniProtKB-SubCell"/>
</dbReference>
<feature type="transmembrane region" description="Helical" evidence="6">
    <location>
        <begin position="472"/>
        <end position="498"/>
    </location>
</feature>
<feature type="region of interest" description="Disordered" evidence="5">
    <location>
        <begin position="1270"/>
        <end position="1289"/>
    </location>
</feature>
<protein>
    <recommendedName>
        <fullName evidence="7">G-protein coupled receptors family 1 profile domain-containing protein</fullName>
    </recommendedName>
</protein>
<feature type="transmembrane region" description="Helical" evidence="6">
    <location>
        <begin position="415"/>
        <end position="434"/>
    </location>
</feature>
<evidence type="ECO:0000256" key="4">
    <source>
        <dbReference type="ARBA" id="ARBA00023136"/>
    </source>
</evidence>
<dbReference type="EMBL" id="CACVKT020009753">
    <property type="protein sequence ID" value="CAC5423225.1"/>
    <property type="molecule type" value="Genomic_DNA"/>
</dbReference>
<dbReference type="PROSITE" id="PS50262">
    <property type="entry name" value="G_PROTEIN_RECEP_F1_2"/>
    <property type="match status" value="1"/>
</dbReference>
<feature type="transmembrane region" description="Helical" evidence="6">
    <location>
        <begin position="1135"/>
        <end position="1157"/>
    </location>
</feature>
<feature type="transmembrane region" description="Helical" evidence="6">
    <location>
        <begin position="518"/>
        <end position="542"/>
    </location>
</feature>
<dbReference type="Proteomes" id="UP000507470">
    <property type="component" value="Unassembled WGS sequence"/>
</dbReference>
<feature type="transmembrane region" description="Helical" evidence="6">
    <location>
        <begin position="66"/>
        <end position="90"/>
    </location>
</feature>
<proteinExistence type="predicted"/>
<feature type="domain" description="G-protein coupled receptors family 1 profile" evidence="7">
    <location>
        <begin position="1056"/>
        <end position="1289"/>
    </location>
</feature>
<keyword evidence="9" id="KW-1185">Reference proteome</keyword>
<keyword evidence="3 6" id="KW-1133">Transmembrane helix</keyword>
<feature type="transmembrane region" description="Helical" evidence="6">
    <location>
        <begin position="213"/>
        <end position="237"/>
    </location>
</feature>
<feature type="transmembrane region" description="Helical" evidence="6">
    <location>
        <begin position="264"/>
        <end position="288"/>
    </location>
</feature>